<comment type="caution">
    <text evidence="1">The sequence shown here is derived from an EMBL/GenBank/DDBJ whole genome shotgun (WGS) entry which is preliminary data.</text>
</comment>
<evidence type="ECO:0000313" key="1">
    <source>
        <dbReference type="EMBL" id="GFY19589.1"/>
    </source>
</evidence>
<evidence type="ECO:0000313" key="2">
    <source>
        <dbReference type="Proteomes" id="UP000887159"/>
    </source>
</evidence>
<gene>
    <name evidence="1" type="ORF">TNCV_4647611</name>
</gene>
<reference evidence="1" key="1">
    <citation type="submission" date="2020-08" db="EMBL/GenBank/DDBJ databases">
        <title>Multicomponent nature underlies the extraordinary mechanical properties of spider dragline silk.</title>
        <authorList>
            <person name="Kono N."/>
            <person name="Nakamura H."/>
            <person name="Mori M."/>
            <person name="Yoshida Y."/>
            <person name="Ohtoshi R."/>
            <person name="Malay A.D."/>
            <person name="Moran D.A.P."/>
            <person name="Tomita M."/>
            <person name="Numata K."/>
            <person name="Arakawa K."/>
        </authorList>
    </citation>
    <scope>NUCLEOTIDE SEQUENCE</scope>
</reference>
<dbReference type="EMBL" id="BMAU01021353">
    <property type="protein sequence ID" value="GFY19589.1"/>
    <property type="molecule type" value="Genomic_DNA"/>
</dbReference>
<dbReference type="AlphaFoldDB" id="A0A8X6ST99"/>
<dbReference type="Proteomes" id="UP000887159">
    <property type="component" value="Unassembled WGS sequence"/>
</dbReference>
<name>A0A8X6ST99_TRICX</name>
<accession>A0A8X6ST99</accession>
<sequence>MVSLAKEQGVQGIKCNREFQTCCTPKVDDDDEENINVIQFSFSRAFGDEPGCGSPAIKVSDHDKYVMSSSPVPLKTHRNEDLWTICQLATCDNRRPRIGLSSTAHKNFSKRRVQGRILLITVEPQVISLGWWKEKRRGRPLTTFSVSSHKTVVEPNQNVLSPAWCSKLRLTTAVHSALCRDEFCKPRSDIVRQVALATTTTGSPLNSKLILNLNLLLYL</sequence>
<keyword evidence="2" id="KW-1185">Reference proteome</keyword>
<organism evidence="1 2">
    <name type="scientific">Trichonephila clavipes</name>
    <name type="common">Golden silk orbweaver</name>
    <name type="synonym">Nephila clavipes</name>
    <dbReference type="NCBI Taxonomy" id="2585209"/>
    <lineage>
        <taxon>Eukaryota</taxon>
        <taxon>Metazoa</taxon>
        <taxon>Ecdysozoa</taxon>
        <taxon>Arthropoda</taxon>
        <taxon>Chelicerata</taxon>
        <taxon>Arachnida</taxon>
        <taxon>Araneae</taxon>
        <taxon>Araneomorphae</taxon>
        <taxon>Entelegynae</taxon>
        <taxon>Araneoidea</taxon>
        <taxon>Nephilidae</taxon>
        <taxon>Trichonephila</taxon>
    </lineage>
</organism>
<protein>
    <submittedName>
        <fullName evidence="1">Uncharacterized protein</fullName>
    </submittedName>
</protein>
<proteinExistence type="predicted"/>